<protein>
    <submittedName>
        <fullName evidence="1">Uncharacterized protein</fullName>
    </submittedName>
</protein>
<dbReference type="EnsemblMetazoa" id="AALB004129-RA">
    <property type="protein sequence ID" value="AALB004129-PA"/>
    <property type="gene ID" value="AALB004129"/>
</dbReference>
<evidence type="ECO:0000313" key="1">
    <source>
        <dbReference type="EnsemblMetazoa" id="AALB004129-PA"/>
    </source>
</evidence>
<sequence>MIEKVDSVCRTNMQATKTLEELRALNARNDKLLADFGVDMFTLKDPVPELLEQFALIRQHTGLGVERPELSFLDEFLQQREAKRLEAKLHAIQLRSDIQALQNAIECVEKETKQLECFLEESETLTTTGDQYEKRHAVLEKSIEQIKGRQKAVANLTNEIDLDELIANVRLLEEETASRRTEN</sequence>
<accession>A0A182FC95</accession>
<dbReference type="GeneID" id="118465906"/>
<dbReference type="Proteomes" id="UP000069272">
    <property type="component" value="Chromosome 3L"/>
</dbReference>
<dbReference type="KEGG" id="aali:118465906"/>
<reference evidence="1" key="2">
    <citation type="submission" date="2022-08" db="UniProtKB">
        <authorList>
            <consortium name="EnsemblMetazoa"/>
        </authorList>
    </citation>
    <scope>IDENTIFICATION</scope>
    <source>
        <strain evidence="1">STECLA/ALBI9_A</strain>
    </source>
</reference>
<keyword evidence="2" id="KW-1185">Reference proteome</keyword>
<organism evidence="1 2">
    <name type="scientific">Anopheles albimanus</name>
    <name type="common">New world malaria mosquito</name>
    <dbReference type="NCBI Taxonomy" id="7167"/>
    <lineage>
        <taxon>Eukaryota</taxon>
        <taxon>Metazoa</taxon>
        <taxon>Ecdysozoa</taxon>
        <taxon>Arthropoda</taxon>
        <taxon>Hexapoda</taxon>
        <taxon>Insecta</taxon>
        <taxon>Pterygota</taxon>
        <taxon>Neoptera</taxon>
        <taxon>Endopterygota</taxon>
        <taxon>Diptera</taxon>
        <taxon>Nematocera</taxon>
        <taxon>Culicoidea</taxon>
        <taxon>Culicidae</taxon>
        <taxon>Anophelinae</taxon>
        <taxon>Anopheles</taxon>
    </lineage>
</organism>
<dbReference type="OrthoDB" id="8036393at2759"/>
<evidence type="ECO:0000313" key="2">
    <source>
        <dbReference type="Proteomes" id="UP000069272"/>
    </source>
</evidence>
<reference evidence="1 2" key="1">
    <citation type="journal article" date="2017" name="G3 (Bethesda)">
        <title>The Physical Genome Mapping of Anopheles albimanus Corrected Scaffold Misassemblies and Identified Interarm Rearrangements in Genus Anopheles.</title>
        <authorList>
            <person name="Artemov G.N."/>
            <person name="Peery A.N."/>
            <person name="Jiang X."/>
            <person name="Tu Z."/>
            <person name="Stegniy V.N."/>
            <person name="Sharakhova M.V."/>
            <person name="Sharakhov I.V."/>
        </authorList>
    </citation>
    <scope>NUCLEOTIDE SEQUENCE [LARGE SCALE GENOMIC DNA]</scope>
    <source>
        <strain evidence="1 2">ALBI9_A</strain>
    </source>
</reference>
<dbReference type="AlphaFoldDB" id="A0A182FC95"/>
<dbReference type="VEuPathDB" id="VectorBase:AALB20_036360"/>
<proteinExistence type="predicted"/>
<dbReference type="RefSeq" id="XP_035790463.1">
    <property type="nucleotide sequence ID" value="XM_035934570.1"/>
</dbReference>
<dbReference type="STRING" id="7167.A0A182FC95"/>
<name>A0A182FC95_ANOAL</name>
<dbReference type="VEuPathDB" id="VectorBase:AALB004129"/>